<dbReference type="AlphaFoldDB" id="A0A561BUS2"/>
<evidence type="ECO:0000256" key="3">
    <source>
        <dbReference type="ARBA" id="ARBA00022989"/>
    </source>
</evidence>
<gene>
    <name evidence="7" type="ORF">FB561_3676</name>
</gene>
<feature type="domain" description="ABC-2 type transporter transmembrane" evidence="6">
    <location>
        <begin position="47"/>
        <end position="229"/>
    </location>
</feature>
<dbReference type="RefSeq" id="WP_145808207.1">
    <property type="nucleotide sequence ID" value="NZ_VIVK01000001.1"/>
</dbReference>
<feature type="transmembrane region" description="Helical" evidence="5">
    <location>
        <begin position="91"/>
        <end position="118"/>
    </location>
</feature>
<evidence type="ECO:0000313" key="8">
    <source>
        <dbReference type="Proteomes" id="UP000318380"/>
    </source>
</evidence>
<comment type="subcellular location">
    <subcellularLocation>
        <location evidence="1">Membrane</location>
        <topology evidence="1">Multi-pass membrane protein</topology>
    </subcellularLocation>
</comment>
<reference evidence="7 8" key="1">
    <citation type="submission" date="2019-06" db="EMBL/GenBank/DDBJ databases">
        <title>Sequencing the genomes of 1000 actinobacteria strains.</title>
        <authorList>
            <person name="Klenk H.-P."/>
        </authorList>
    </citation>
    <scope>NUCLEOTIDE SEQUENCE [LARGE SCALE GENOMIC DNA]</scope>
    <source>
        <strain evidence="7 8">DSM 24683</strain>
    </source>
</reference>
<accession>A0A561BUS2</accession>
<keyword evidence="8" id="KW-1185">Reference proteome</keyword>
<dbReference type="GO" id="GO:0016020">
    <property type="term" value="C:membrane"/>
    <property type="evidence" value="ECO:0007669"/>
    <property type="project" value="UniProtKB-SubCell"/>
</dbReference>
<evidence type="ECO:0000256" key="5">
    <source>
        <dbReference type="SAM" id="Phobius"/>
    </source>
</evidence>
<keyword evidence="3 5" id="KW-1133">Transmembrane helix</keyword>
<feature type="transmembrane region" description="Helical" evidence="5">
    <location>
        <begin position="210"/>
        <end position="232"/>
    </location>
</feature>
<evidence type="ECO:0000313" key="7">
    <source>
        <dbReference type="EMBL" id="TWD82543.1"/>
    </source>
</evidence>
<evidence type="ECO:0000259" key="6">
    <source>
        <dbReference type="Pfam" id="PF12698"/>
    </source>
</evidence>
<dbReference type="Pfam" id="PF12698">
    <property type="entry name" value="ABC2_membrane_3"/>
    <property type="match status" value="1"/>
</dbReference>
<feature type="transmembrane region" description="Helical" evidence="5">
    <location>
        <begin position="157"/>
        <end position="175"/>
    </location>
</feature>
<feature type="transmembrane region" description="Helical" evidence="5">
    <location>
        <begin position="17"/>
        <end position="35"/>
    </location>
</feature>
<sequence length="238" mass="25245">MFDIALSELAQTFRNRSVLITSFFMPVAASVFFIWRHEVFETVGRGFIAALVVFTIAAFGLYAGAVTSLAARRQNLFLKRLRSTAVSDAGILVGMVLPATVIAVIQTTLILVVLAAVTNRPSDLVLMVLASVLVLAMMIGLGLATAGVTRSPEHAQVTTLPISLGVIAIVNWVAITGTDSLTMLKRLAPGGAATELLTRAWDGGVPGADVLVLVAPTLAWVAVSGALALKYFQWEPRR</sequence>
<proteinExistence type="predicted"/>
<dbReference type="EMBL" id="VIVK01000001">
    <property type="protein sequence ID" value="TWD82543.1"/>
    <property type="molecule type" value="Genomic_DNA"/>
</dbReference>
<keyword evidence="4 5" id="KW-0472">Membrane</keyword>
<name>A0A561BUS2_9ACTN</name>
<protein>
    <submittedName>
        <fullName evidence="7">ABC-2 type transport system permease protein</fullName>
    </submittedName>
</protein>
<keyword evidence="2 5" id="KW-0812">Transmembrane</keyword>
<dbReference type="Proteomes" id="UP000318380">
    <property type="component" value="Unassembled WGS sequence"/>
</dbReference>
<evidence type="ECO:0000256" key="2">
    <source>
        <dbReference type="ARBA" id="ARBA00022692"/>
    </source>
</evidence>
<comment type="caution">
    <text evidence="7">The sequence shown here is derived from an EMBL/GenBank/DDBJ whole genome shotgun (WGS) entry which is preliminary data.</text>
</comment>
<dbReference type="GO" id="GO:0140359">
    <property type="term" value="F:ABC-type transporter activity"/>
    <property type="evidence" value="ECO:0007669"/>
    <property type="project" value="InterPro"/>
</dbReference>
<evidence type="ECO:0000256" key="1">
    <source>
        <dbReference type="ARBA" id="ARBA00004141"/>
    </source>
</evidence>
<feature type="transmembrane region" description="Helical" evidence="5">
    <location>
        <begin position="47"/>
        <end position="70"/>
    </location>
</feature>
<dbReference type="InterPro" id="IPR013525">
    <property type="entry name" value="ABC2_TM"/>
</dbReference>
<dbReference type="OrthoDB" id="3399482at2"/>
<feature type="transmembrane region" description="Helical" evidence="5">
    <location>
        <begin position="124"/>
        <end position="145"/>
    </location>
</feature>
<organism evidence="7 8">
    <name type="scientific">Kribbella amoyensis</name>
    <dbReference type="NCBI Taxonomy" id="996641"/>
    <lineage>
        <taxon>Bacteria</taxon>
        <taxon>Bacillati</taxon>
        <taxon>Actinomycetota</taxon>
        <taxon>Actinomycetes</taxon>
        <taxon>Propionibacteriales</taxon>
        <taxon>Kribbellaceae</taxon>
        <taxon>Kribbella</taxon>
    </lineage>
</organism>
<evidence type="ECO:0000256" key="4">
    <source>
        <dbReference type="ARBA" id="ARBA00023136"/>
    </source>
</evidence>